<feature type="transmembrane region" description="Helical" evidence="1">
    <location>
        <begin position="69"/>
        <end position="90"/>
    </location>
</feature>
<comment type="caution">
    <text evidence="4">The sequence shown here is derived from an EMBL/GenBank/DDBJ whole genome shotgun (WGS) entry which is preliminary data.</text>
</comment>
<evidence type="ECO:0000259" key="3">
    <source>
        <dbReference type="Pfam" id="PF16344"/>
    </source>
</evidence>
<dbReference type="InterPro" id="IPR006860">
    <property type="entry name" value="FecR"/>
</dbReference>
<dbReference type="PANTHER" id="PTHR30273:SF2">
    <property type="entry name" value="PROTEIN FECR"/>
    <property type="match status" value="1"/>
</dbReference>
<keyword evidence="1" id="KW-0812">Transmembrane</keyword>
<accession>A0A9X1QFH5</accession>
<evidence type="ECO:0000259" key="2">
    <source>
        <dbReference type="Pfam" id="PF04773"/>
    </source>
</evidence>
<keyword evidence="1" id="KW-1133">Transmembrane helix</keyword>
<gene>
    <name evidence="4" type="ORF">L0661_20585</name>
</gene>
<name>A0A9X1QFH5_9BACT</name>
<dbReference type="PANTHER" id="PTHR30273">
    <property type="entry name" value="PERIPLASMIC SIGNAL SENSOR AND SIGMA FACTOR ACTIVATOR FECR-RELATED"/>
    <property type="match status" value="1"/>
</dbReference>
<dbReference type="RefSeq" id="WP_235179061.1">
    <property type="nucleotide sequence ID" value="NZ_JAKFFV010000012.1"/>
</dbReference>
<dbReference type="GO" id="GO:0016989">
    <property type="term" value="F:sigma factor antagonist activity"/>
    <property type="evidence" value="ECO:0007669"/>
    <property type="project" value="TreeGrafter"/>
</dbReference>
<evidence type="ECO:0000313" key="4">
    <source>
        <dbReference type="EMBL" id="MCF2500730.1"/>
    </source>
</evidence>
<protein>
    <submittedName>
        <fullName evidence="4">FecR domain-containing protein</fullName>
    </submittedName>
</protein>
<dbReference type="AlphaFoldDB" id="A0A9X1QFH5"/>
<reference evidence="4" key="1">
    <citation type="submission" date="2022-01" db="EMBL/GenBank/DDBJ databases">
        <title>Novel species in genus Dyadobacter.</title>
        <authorList>
            <person name="Ma C."/>
        </authorList>
    </citation>
    <scope>NUCLEOTIDE SEQUENCE</scope>
    <source>
        <strain evidence="4">CY357</strain>
    </source>
</reference>
<dbReference type="Proteomes" id="UP001139411">
    <property type="component" value="Unassembled WGS sequence"/>
</dbReference>
<dbReference type="Gene3D" id="2.60.120.1440">
    <property type="match status" value="1"/>
</dbReference>
<dbReference type="FunFam" id="2.60.120.1440:FF:000001">
    <property type="entry name" value="Putative anti-sigma factor"/>
    <property type="match status" value="1"/>
</dbReference>
<dbReference type="PIRSF" id="PIRSF018266">
    <property type="entry name" value="FecR"/>
    <property type="match status" value="1"/>
</dbReference>
<feature type="domain" description="Protein FecR C-terminal" evidence="3">
    <location>
        <begin position="304"/>
        <end position="372"/>
    </location>
</feature>
<organism evidence="4 5">
    <name type="scientific">Dyadobacter chenhuakuii</name>
    <dbReference type="NCBI Taxonomy" id="2909339"/>
    <lineage>
        <taxon>Bacteria</taxon>
        <taxon>Pseudomonadati</taxon>
        <taxon>Bacteroidota</taxon>
        <taxon>Cytophagia</taxon>
        <taxon>Cytophagales</taxon>
        <taxon>Spirosomataceae</taxon>
        <taxon>Dyadobacter</taxon>
    </lineage>
</organism>
<dbReference type="EMBL" id="JAKFFV010000012">
    <property type="protein sequence ID" value="MCF2500730.1"/>
    <property type="molecule type" value="Genomic_DNA"/>
</dbReference>
<evidence type="ECO:0000313" key="5">
    <source>
        <dbReference type="Proteomes" id="UP001139411"/>
    </source>
</evidence>
<proteinExistence type="predicted"/>
<dbReference type="InterPro" id="IPR012373">
    <property type="entry name" value="Ferrdict_sens_TM"/>
</dbReference>
<dbReference type="Pfam" id="PF16344">
    <property type="entry name" value="FecR_C"/>
    <property type="match status" value="1"/>
</dbReference>
<sequence length="374" mass="41890">MKRRLRKHEELHESESAGLTGEEQKILVNTKILMHSLREEALPVAEKEALRMRVQETIAQKSERPVRSIWLAVAASLALLMVVGAGFLLMQKNTGSAMEEVASAIQADTEETRLQLADKRIIHLSEQNSDLIYEQNGSRIQIDSSSVVEQQVAESGEEFNTLTVPYGKRSTITLIDGSKIWLNSGSRLVYPAQFDGDTREVYLEGQAYFSVSHAAERPFYVHTKNIKVQVLGTEFDVSAYDDDQQTAAVLVKGSIELTANQKSLFNTKNKKLTPGTMAVYNAATDDLQTAGVDVEPYISWKEGYLIFKKAPLRDILKKLSRYYKADISLGSAEAKHVTFSGTLDLQDDLAMVLDVISVSTSLKYQQTERRFIFR</sequence>
<dbReference type="InterPro" id="IPR032508">
    <property type="entry name" value="FecR_C"/>
</dbReference>
<evidence type="ECO:0000256" key="1">
    <source>
        <dbReference type="SAM" id="Phobius"/>
    </source>
</evidence>
<feature type="domain" description="FecR protein" evidence="2">
    <location>
        <begin position="162"/>
        <end position="256"/>
    </location>
</feature>
<keyword evidence="1" id="KW-0472">Membrane</keyword>
<dbReference type="Pfam" id="PF04773">
    <property type="entry name" value="FecR"/>
    <property type="match status" value="1"/>
</dbReference>
<dbReference type="Gene3D" id="3.55.50.30">
    <property type="match status" value="1"/>
</dbReference>